<evidence type="ECO:0000313" key="5">
    <source>
        <dbReference type="EMBL" id="MBF9070774.1"/>
    </source>
</evidence>
<dbReference type="InterPro" id="IPR050325">
    <property type="entry name" value="Prot/Nucl_acid_deglycase"/>
</dbReference>
<reference evidence="5" key="1">
    <citation type="submission" date="2020-11" db="EMBL/GenBank/DDBJ databases">
        <title>Isolation and identification of active actinomycetes.</title>
        <authorList>
            <person name="Yu B."/>
        </authorList>
    </citation>
    <scope>NUCLEOTIDE SEQUENCE</scope>
    <source>
        <strain evidence="5">NEAU-YB345</strain>
    </source>
</reference>
<feature type="domain" description="DJ-1/PfpI" evidence="4">
    <location>
        <begin position="30"/>
        <end position="220"/>
    </location>
</feature>
<dbReference type="GO" id="GO:0005737">
    <property type="term" value="C:cytoplasm"/>
    <property type="evidence" value="ECO:0007669"/>
    <property type="project" value="TreeGrafter"/>
</dbReference>
<keyword evidence="5" id="KW-0315">Glutamine amidotransferase</keyword>
<proteinExistence type="inferred from homology"/>
<keyword evidence="1" id="KW-0346">Stress response</keyword>
<dbReference type="CDD" id="cd03141">
    <property type="entry name" value="GATase1_Hsp31_like"/>
    <property type="match status" value="1"/>
</dbReference>
<organism evidence="5 6">
    <name type="scientific">Streptacidiphilus fuscans</name>
    <dbReference type="NCBI Taxonomy" id="2789292"/>
    <lineage>
        <taxon>Bacteria</taxon>
        <taxon>Bacillati</taxon>
        <taxon>Actinomycetota</taxon>
        <taxon>Actinomycetes</taxon>
        <taxon>Kitasatosporales</taxon>
        <taxon>Streptomycetaceae</taxon>
        <taxon>Streptacidiphilus</taxon>
    </lineage>
</organism>
<dbReference type="GO" id="GO:0019243">
    <property type="term" value="P:methylglyoxal catabolic process to D-lactate via S-lactoyl-glutathione"/>
    <property type="evidence" value="ECO:0007669"/>
    <property type="project" value="TreeGrafter"/>
</dbReference>
<dbReference type="Gene3D" id="3.40.50.880">
    <property type="match status" value="1"/>
</dbReference>
<dbReference type="PANTHER" id="PTHR48094:SF11">
    <property type="entry name" value="GLUTATHIONE-INDEPENDENT GLYOXALASE HSP31-RELATED"/>
    <property type="match status" value="1"/>
</dbReference>
<comment type="similarity">
    <text evidence="3">Belongs to the peptidase C56 family. HSP31-like subfamily.</text>
</comment>
<dbReference type="InterPro" id="IPR029062">
    <property type="entry name" value="Class_I_gatase-like"/>
</dbReference>
<comment type="caution">
    <text evidence="5">The sequence shown here is derived from an EMBL/GenBank/DDBJ whole genome shotgun (WGS) entry which is preliminary data.</text>
</comment>
<dbReference type="AlphaFoldDB" id="A0A931FHK5"/>
<keyword evidence="2" id="KW-0456">Lyase</keyword>
<dbReference type="PANTHER" id="PTHR48094">
    <property type="entry name" value="PROTEIN/NUCLEIC ACID DEGLYCASE DJ-1-RELATED"/>
    <property type="match status" value="1"/>
</dbReference>
<dbReference type="Proteomes" id="UP000657385">
    <property type="component" value="Unassembled WGS sequence"/>
</dbReference>
<protein>
    <submittedName>
        <fullName evidence="5">Type 1 glutamine amidotransferase domain-containing protein</fullName>
    </submittedName>
</protein>
<evidence type="ECO:0000256" key="1">
    <source>
        <dbReference type="ARBA" id="ARBA00023016"/>
    </source>
</evidence>
<dbReference type="SUPFAM" id="SSF52317">
    <property type="entry name" value="Class I glutamine amidotransferase-like"/>
    <property type="match status" value="1"/>
</dbReference>
<keyword evidence="6" id="KW-1185">Reference proteome</keyword>
<dbReference type="EMBL" id="JADPRT010000009">
    <property type="protein sequence ID" value="MBF9070774.1"/>
    <property type="molecule type" value="Genomic_DNA"/>
</dbReference>
<evidence type="ECO:0000256" key="3">
    <source>
        <dbReference type="ARBA" id="ARBA00038493"/>
    </source>
</evidence>
<dbReference type="InterPro" id="IPR002818">
    <property type="entry name" value="DJ-1/PfpI"/>
</dbReference>
<sequence>MNRTPKILMVLSSHDRLGDTGRPTGYYLPELAHPWSVFGSAGYHVDLVSPQGGRPPAYGTDPQDPIQQAFLDDAEAGRKLAATLRPEEIDPADYDVVFYVGGHGTMWDFPGNAALAGIARDVYENGGVVAAVCHGPAGLLDITLSDGTRLVEGKRVTGFTNSEEAAAGLTDVVPFPLQTALEQIGAKHEGVGDYLAHVVVDGRLVTGQNPASAFGTAEAVVGVLAGR</sequence>
<dbReference type="Pfam" id="PF01965">
    <property type="entry name" value="DJ-1_PfpI"/>
    <property type="match status" value="1"/>
</dbReference>
<dbReference type="GO" id="GO:0019172">
    <property type="term" value="F:glyoxalase III activity"/>
    <property type="evidence" value="ECO:0007669"/>
    <property type="project" value="TreeGrafter"/>
</dbReference>
<gene>
    <name evidence="5" type="ORF">I2501_22410</name>
</gene>
<name>A0A931FHK5_9ACTN</name>
<dbReference type="RefSeq" id="WP_196195933.1">
    <property type="nucleotide sequence ID" value="NZ_JADPRT010000009.1"/>
</dbReference>
<accession>A0A931FHK5</accession>
<evidence type="ECO:0000313" key="6">
    <source>
        <dbReference type="Proteomes" id="UP000657385"/>
    </source>
</evidence>
<evidence type="ECO:0000259" key="4">
    <source>
        <dbReference type="Pfam" id="PF01965"/>
    </source>
</evidence>
<evidence type="ECO:0000256" key="2">
    <source>
        <dbReference type="ARBA" id="ARBA00023239"/>
    </source>
</evidence>